<feature type="domain" description="Cysteinyl-tRNA synthetase class Ia DALR" evidence="13">
    <location>
        <begin position="341"/>
        <end position="399"/>
    </location>
</feature>
<feature type="binding site" evidence="12">
    <location>
        <position position="238"/>
    </location>
    <ligand>
        <name>Zn(2+)</name>
        <dbReference type="ChEBI" id="CHEBI:29105"/>
    </ligand>
</feature>
<comment type="similarity">
    <text evidence="2 12">Belongs to the class-I aminoacyl-tRNA synthetase family.</text>
</comment>
<dbReference type="Proteomes" id="UP000731465">
    <property type="component" value="Unassembled WGS sequence"/>
</dbReference>
<keyword evidence="7 12" id="KW-0547">Nucleotide-binding</keyword>
<dbReference type="CDD" id="cd07963">
    <property type="entry name" value="Anticodon_Ia_Cys"/>
    <property type="match status" value="1"/>
</dbReference>
<dbReference type="SUPFAM" id="SSF47323">
    <property type="entry name" value="Anticodon-binding domain of a subclass of class I aminoacyl-tRNA synthetases"/>
    <property type="match status" value="1"/>
</dbReference>
<feature type="binding site" evidence="12">
    <location>
        <position position="234"/>
    </location>
    <ligand>
        <name>Zn(2+)</name>
        <dbReference type="ChEBI" id="CHEBI:29105"/>
    </ligand>
</feature>
<evidence type="ECO:0000313" key="15">
    <source>
        <dbReference type="Proteomes" id="UP000731465"/>
    </source>
</evidence>
<dbReference type="Gene3D" id="1.20.120.1910">
    <property type="entry name" value="Cysteine-tRNA ligase, C-terminal anti-codon recognition domain"/>
    <property type="match status" value="1"/>
</dbReference>
<gene>
    <name evidence="12 14" type="primary">cysS</name>
    <name evidence="14" type="ORF">J5V48_05800</name>
</gene>
<name>A0ABS7DH12_9GAMM</name>
<reference evidence="14 15" key="1">
    <citation type="submission" date="2021-03" db="EMBL/GenBank/DDBJ databases">
        <title>Succinivibrio sp. nov. isolated from feces of cow.</title>
        <authorList>
            <person name="Choi J.-Y."/>
        </authorList>
    </citation>
    <scope>NUCLEOTIDE SEQUENCE [LARGE SCALE GENOMIC DNA]</scope>
    <source>
        <strain evidence="14 15">AGMB01872</strain>
    </source>
</reference>
<evidence type="ECO:0000256" key="2">
    <source>
        <dbReference type="ARBA" id="ARBA00005594"/>
    </source>
</evidence>
<evidence type="ECO:0000256" key="6">
    <source>
        <dbReference type="ARBA" id="ARBA00022723"/>
    </source>
</evidence>
<dbReference type="GO" id="GO:0004817">
    <property type="term" value="F:cysteine-tRNA ligase activity"/>
    <property type="evidence" value="ECO:0007669"/>
    <property type="project" value="UniProtKB-EC"/>
</dbReference>
<comment type="caution">
    <text evidence="14">The sequence shown here is derived from an EMBL/GenBank/DDBJ whole genome shotgun (WGS) entry which is preliminary data.</text>
</comment>
<comment type="cofactor">
    <cofactor evidence="12">
        <name>Zn(2+)</name>
        <dbReference type="ChEBI" id="CHEBI:29105"/>
    </cofactor>
    <text evidence="12">Binds 1 zinc ion per subunit.</text>
</comment>
<dbReference type="SMART" id="SM00840">
    <property type="entry name" value="DALR_2"/>
    <property type="match status" value="1"/>
</dbReference>
<feature type="binding site" evidence="12">
    <location>
        <position position="28"/>
    </location>
    <ligand>
        <name>Zn(2+)</name>
        <dbReference type="ChEBI" id="CHEBI:29105"/>
    </ligand>
</feature>
<evidence type="ECO:0000256" key="1">
    <source>
        <dbReference type="ARBA" id="ARBA00004496"/>
    </source>
</evidence>
<evidence type="ECO:0000313" key="14">
    <source>
        <dbReference type="EMBL" id="MBW7570407.1"/>
    </source>
</evidence>
<keyword evidence="6 12" id="KW-0479">Metal-binding</keyword>
<dbReference type="Pfam" id="PF01406">
    <property type="entry name" value="tRNA-synt_1e"/>
    <property type="match status" value="1"/>
</dbReference>
<evidence type="ECO:0000256" key="7">
    <source>
        <dbReference type="ARBA" id="ARBA00022741"/>
    </source>
</evidence>
<comment type="subcellular location">
    <subcellularLocation>
        <location evidence="1 12">Cytoplasm</location>
    </subcellularLocation>
</comment>
<dbReference type="InterPro" id="IPR014729">
    <property type="entry name" value="Rossmann-like_a/b/a_fold"/>
</dbReference>
<feature type="short sequence motif" description="'HIGH' region" evidence="12">
    <location>
        <begin position="30"/>
        <end position="40"/>
    </location>
</feature>
<keyword evidence="5 12" id="KW-0436">Ligase</keyword>
<dbReference type="HAMAP" id="MF_00041">
    <property type="entry name" value="Cys_tRNA_synth"/>
    <property type="match status" value="1"/>
</dbReference>
<evidence type="ECO:0000256" key="9">
    <source>
        <dbReference type="ARBA" id="ARBA00022840"/>
    </source>
</evidence>
<dbReference type="InterPro" id="IPR024909">
    <property type="entry name" value="Cys-tRNA/MSH_ligase"/>
</dbReference>
<keyword evidence="15" id="KW-1185">Reference proteome</keyword>
<evidence type="ECO:0000256" key="11">
    <source>
        <dbReference type="ARBA" id="ARBA00023146"/>
    </source>
</evidence>
<dbReference type="RefSeq" id="WP_219937628.1">
    <property type="nucleotide sequence ID" value="NZ_JAGFNY010000016.1"/>
</dbReference>
<evidence type="ECO:0000256" key="5">
    <source>
        <dbReference type="ARBA" id="ARBA00022598"/>
    </source>
</evidence>
<dbReference type="InterPro" id="IPR056411">
    <property type="entry name" value="CysS_C"/>
</dbReference>
<dbReference type="Pfam" id="PF23493">
    <property type="entry name" value="CysS_C"/>
    <property type="match status" value="1"/>
</dbReference>
<dbReference type="EC" id="6.1.1.16" evidence="12"/>
<feature type="binding site" evidence="12">
    <location>
        <position position="269"/>
    </location>
    <ligand>
        <name>ATP</name>
        <dbReference type="ChEBI" id="CHEBI:30616"/>
    </ligand>
</feature>
<dbReference type="CDD" id="cd00672">
    <property type="entry name" value="CysRS_core"/>
    <property type="match status" value="1"/>
</dbReference>
<keyword evidence="8 12" id="KW-0862">Zinc</keyword>
<feature type="short sequence motif" description="'KMSKS' region" evidence="12">
    <location>
        <begin position="266"/>
        <end position="270"/>
    </location>
</feature>
<keyword evidence="4 12" id="KW-0963">Cytoplasm</keyword>
<dbReference type="NCBIfam" id="TIGR00435">
    <property type="entry name" value="cysS"/>
    <property type="match status" value="1"/>
</dbReference>
<evidence type="ECO:0000256" key="10">
    <source>
        <dbReference type="ARBA" id="ARBA00022917"/>
    </source>
</evidence>
<dbReference type="InterPro" id="IPR015273">
    <property type="entry name" value="Cys-tRNA-synt_Ia_DALR"/>
</dbReference>
<dbReference type="InterPro" id="IPR032678">
    <property type="entry name" value="tRNA-synt_1_cat_dom"/>
</dbReference>
<keyword evidence="11 12" id="KW-0030">Aminoacyl-tRNA synthetase</keyword>
<dbReference type="InterPro" id="IPR009080">
    <property type="entry name" value="tRNAsynth_Ia_anticodon-bd"/>
</dbReference>
<evidence type="ECO:0000256" key="8">
    <source>
        <dbReference type="ARBA" id="ARBA00022833"/>
    </source>
</evidence>
<dbReference type="InterPro" id="IPR015803">
    <property type="entry name" value="Cys-tRNA-ligase"/>
</dbReference>
<dbReference type="SUPFAM" id="SSF52374">
    <property type="entry name" value="Nucleotidylyl transferase"/>
    <property type="match status" value="1"/>
</dbReference>
<dbReference type="PANTHER" id="PTHR10890">
    <property type="entry name" value="CYSTEINYL-TRNA SYNTHETASE"/>
    <property type="match status" value="1"/>
</dbReference>
<dbReference type="Pfam" id="PF09190">
    <property type="entry name" value="DALR_2"/>
    <property type="match status" value="1"/>
</dbReference>
<evidence type="ECO:0000256" key="12">
    <source>
        <dbReference type="HAMAP-Rule" id="MF_00041"/>
    </source>
</evidence>
<keyword evidence="9 12" id="KW-0067">ATP-binding</keyword>
<feature type="binding site" evidence="12">
    <location>
        <position position="209"/>
    </location>
    <ligand>
        <name>Zn(2+)</name>
        <dbReference type="ChEBI" id="CHEBI:29105"/>
    </ligand>
</feature>
<sequence length="456" mass="52148">MLKIYNTLTRSKQEFKPIEENKIGMYVCGVTTYDLCHIGHARTFVNFDVIVRYLRFSGYDVTYVRNITDIDDKIIKRANERGISAKDLANQYIDEMHKDFDSLNIKRPDIEPKATETIEEIIAFVQKLIDNKNAYVSENGDVVFDINSFKNYGKLSGQILDELQAGARIEVAKSKHNPLDFVLWKMSKEGEPYWDSPWGKGRPGWHIECSAMNNKYLGSEFDIHGGGSDLIFPHHENEIAQSCCANHTSYVHYWMHSGMVMINEEKMSKSLNNFFTIRDVLKTYDAETVRFFLLSGQYRSPLNYSQENLDKARAALNRFYTTLRDVKSIKEVSGDDEYVAKFKEYMDDDFNTPGAISVLFDLVKQINKSDDETAAVLAGRLKQLSSVLGILEQDPATFLMSGANNDDAQEIEALIKERNDARLAKDWARADAARDKLKAMNIELEDGPNGTTWHRK</sequence>
<evidence type="ECO:0000256" key="4">
    <source>
        <dbReference type="ARBA" id="ARBA00022490"/>
    </source>
</evidence>
<proteinExistence type="inferred from homology"/>
<accession>A0ABS7DH12</accession>
<dbReference type="Gene3D" id="3.40.50.620">
    <property type="entry name" value="HUPs"/>
    <property type="match status" value="1"/>
</dbReference>
<comment type="subunit">
    <text evidence="3 12">Monomer.</text>
</comment>
<dbReference type="PRINTS" id="PR00983">
    <property type="entry name" value="TRNASYNTHCYS"/>
</dbReference>
<organism evidence="14 15">
    <name type="scientific">Succinivibrio faecicola</name>
    <dbReference type="NCBI Taxonomy" id="2820300"/>
    <lineage>
        <taxon>Bacteria</taxon>
        <taxon>Pseudomonadati</taxon>
        <taxon>Pseudomonadota</taxon>
        <taxon>Gammaproteobacteria</taxon>
        <taxon>Aeromonadales</taxon>
        <taxon>Succinivibrionaceae</taxon>
        <taxon>Succinivibrio</taxon>
    </lineage>
</organism>
<dbReference type="PANTHER" id="PTHR10890:SF3">
    <property type="entry name" value="CYSTEINE--TRNA LIGASE, CYTOPLASMIC"/>
    <property type="match status" value="1"/>
</dbReference>
<protein>
    <recommendedName>
        <fullName evidence="12">Cysteine--tRNA ligase</fullName>
        <ecNumber evidence="12">6.1.1.16</ecNumber>
    </recommendedName>
    <alternativeName>
        <fullName evidence="12">Cysteinyl-tRNA synthetase</fullName>
        <shortName evidence="12">CysRS</shortName>
    </alternativeName>
</protein>
<evidence type="ECO:0000256" key="3">
    <source>
        <dbReference type="ARBA" id="ARBA00011245"/>
    </source>
</evidence>
<keyword evidence="10 12" id="KW-0648">Protein biosynthesis</keyword>
<dbReference type="EMBL" id="JAGFNY010000016">
    <property type="protein sequence ID" value="MBW7570407.1"/>
    <property type="molecule type" value="Genomic_DNA"/>
</dbReference>
<evidence type="ECO:0000259" key="13">
    <source>
        <dbReference type="SMART" id="SM00840"/>
    </source>
</evidence>
<comment type="catalytic activity">
    <reaction evidence="12">
        <text>tRNA(Cys) + L-cysteine + ATP = L-cysteinyl-tRNA(Cys) + AMP + diphosphate</text>
        <dbReference type="Rhea" id="RHEA:17773"/>
        <dbReference type="Rhea" id="RHEA-COMP:9661"/>
        <dbReference type="Rhea" id="RHEA-COMP:9679"/>
        <dbReference type="ChEBI" id="CHEBI:30616"/>
        <dbReference type="ChEBI" id="CHEBI:33019"/>
        <dbReference type="ChEBI" id="CHEBI:35235"/>
        <dbReference type="ChEBI" id="CHEBI:78442"/>
        <dbReference type="ChEBI" id="CHEBI:78517"/>
        <dbReference type="ChEBI" id="CHEBI:456215"/>
        <dbReference type="EC" id="6.1.1.16"/>
    </reaction>
</comment>